<evidence type="ECO:0000313" key="5">
    <source>
        <dbReference type="Proteomes" id="UP000664654"/>
    </source>
</evidence>
<evidence type="ECO:0000313" key="4">
    <source>
        <dbReference type="EMBL" id="MBN7826033.1"/>
    </source>
</evidence>
<dbReference type="SUPFAM" id="SSF53590">
    <property type="entry name" value="Nucleoside hydrolase"/>
    <property type="match status" value="1"/>
</dbReference>
<name>A0A939IN64_9ALTE</name>
<dbReference type="InterPro" id="IPR023186">
    <property type="entry name" value="IUNH"/>
</dbReference>
<reference evidence="4" key="1">
    <citation type="submission" date="2021-03" db="EMBL/GenBank/DDBJ databases">
        <title>novel species isolated from a fishpond in China.</title>
        <authorList>
            <person name="Lu H."/>
            <person name="Cai Z."/>
        </authorList>
    </citation>
    <scope>NUCLEOTIDE SEQUENCE</scope>
    <source>
        <strain evidence="4">JCM 30855</strain>
    </source>
</reference>
<dbReference type="GO" id="GO:0008477">
    <property type="term" value="F:purine nucleosidase activity"/>
    <property type="evidence" value="ECO:0007669"/>
    <property type="project" value="TreeGrafter"/>
</dbReference>
<gene>
    <name evidence="4" type="ORF">J0A66_12415</name>
</gene>
<dbReference type="PANTHER" id="PTHR12304:SF4">
    <property type="entry name" value="URIDINE NUCLEOSIDASE"/>
    <property type="match status" value="1"/>
</dbReference>
<dbReference type="GO" id="GO:0005829">
    <property type="term" value="C:cytosol"/>
    <property type="evidence" value="ECO:0007669"/>
    <property type="project" value="TreeGrafter"/>
</dbReference>
<dbReference type="Pfam" id="PF01156">
    <property type="entry name" value="IU_nuc_hydro"/>
    <property type="match status" value="1"/>
</dbReference>
<dbReference type="EMBL" id="JAFKCV010000006">
    <property type="protein sequence ID" value="MBN7826033.1"/>
    <property type="molecule type" value="Genomic_DNA"/>
</dbReference>
<protein>
    <submittedName>
        <fullName evidence="4">Nucleoside hydrolase</fullName>
    </submittedName>
</protein>
<evidence type="ECO:0000256" key="1">
    <source>
        <dbReference type="ARBA" id="ARBA00022801"/>
    </source>
</evidence>
<evidence type="ECO:0000259" key="3">
    <source>
        <dbReference type="Pfam" id="PF01156"/>
    </source>
</evidence>
<organism evidence="4 5">
    <name type="scientific">Bowmanella dokdonensis</name>
    <dbReference type="NCBI Taxonomy" id="751969"/>
    <lineage>
        <taxon>Bacteria</taxon>
        <taxon>Pseudomonadati</taxon>
        <taxon>Pseudomonadota</taxon>
        <taxon>Gammaproteobacteria</taxon>
        <taxon>Alteromonadales</taxon>
        <taxon>Alteromonadaceae</taxon>
        <taxon>Bowmanella</taxon>
    </lineage>
</organism>
<dbReference type="Gene3D" id="3.90.245.10">
    <property type="entry name" value="Ribonucleoside hydrolase-like"/>
    <property type="match status" value="1"/>
</dbReference>
<dbReference type="CDD" id="cd02650">
    <property type="entry name" value="nuc_hydro_CaPnhB"/>
    <property type="match status" value="1"/>
</dbReference>
<keyword evidence="2" id="KW-0326">Glycosidase</keyword>
<evidence type="ECO:0000256" key="2">
    <source>
        <dbReference type="ARBA" id="ARBA00023295"/>
    </source>
</evidence>
<dbReference type="RefSeq" id="WP_206574140.1">
    <property type="nucleotide sequence ID" value="NZ_JAFKCV010000006.1"/>
</dbReference>
<accession>A0A939IN64</accession>
<dbReference type="InterPro" id="IPR036452">
    <property type="entry name" value="Ribo_hydro-like"/>
</dbReference>
<sequence length="318" mass="34193">MSKKIIIDTDPGVDDALAIALAMNSPELDVIGLTTIFGNVSVKQATHNALILADMASYPIPVYQGESVPMVRTPAPYADFVHGDDGFGNIDWPASDKQAQSQSAVDFIIEQIRQHPGEITLVPLGPLTNIARALEKAPDIAGKVAEVVLMGGAVYTNGNVSPVAEANIMGDPHAADMVMTANWPVVMVGLDVTSKVILKPDLMERVAKANPAQGELLQKACNFYMDFYQPILGERGCMLHDPTNIAYLLDPSLLGMAEGRLRVITEGLAAGQTTFAPGDRKFPYAGWDDLPVQKICIEVDGSRMLRLVEDRLSNPVKG</sequence>
<dbReference type="Proteomes" id="UP000664654">
    <property type="component" value="Unassembled WGS sequence"/>
</dbReference>
<feature type="domain" description="Inosine/uridine-preferring nucleoside hydrolase" evidence="3">
    <location>
        <begin position="5"/>
        <end position="304"/>
    </location>
</feature>
<keyword evidence="1 4" id="KW-0378">Hydrolase</keyword>
<dbReference type="GO" id="GO:0006152">
    <property type="term" value="P:purine nucleoside catabolic process"/>
    <property type="evidence" value="ECO:0007669"/>
    <property type="project" value="TreeGrafter"/>
</dbReference>
<dbReference type="PANTHER" id="PTHR12304">
    <property type="entry name" value="INOSINE-URIDINE PREFERRING NUCLEOSIDE HYDROLASE"/>
    <property type="match status" value="1"/>
</dbReference>
<comment type="caution">
    <text evidence="4">The sequence shown here is derived from an EMBL/GenBank/DDBJ whole genome shotgun (WGS) entry which is preliminary data.</text>
</comment>
<dbReference type="InterPro" id="IPR001910">
    <property type="entry name" value="Inosine/uridine_hydrolase_dom"/>
</dbReference>
<keyword evidence="5" id="KW-1185">Reference proteome</keyword>
<dbReference type="AlphaFoldDB" id="A0A939IN64"/>
<proteinExistence type="predicted"/>